<sequence length="32" mass="3730">MKDLTDEKKTLFKPKAFFLEGFFILYSTNGSI</sequence>
<evidence type="ECO:0000313" key="1">
    <source>
        <dbReference type="EMBL" id="ACM14468.1"/>
    </source>
</evidence>
<dbReference type="KEGG" id="bcq:BCQ_4040"/>
<dbReference type="HOGENOM" id="CLU_3387856_0_0_9"/>
<dbReference type="EMBL" id="CP000227">
    <property type="protein sequence ID" value="ACM14468.1"/>
    <property type="molecule type" value="Genomic_DNA"/>
</dbReference>
<name>B9IXP7_BACCQ</name>
<dbReference type="Proteomes" id="UP000000441">
    <property type="component" value="Chromosome"/>
</dbReference>
<proteinExistence type="predicted"/>
<organism evidence="1 2">
    <name type="scientific">Bacillus cereus (strain Q1)</name>
    <dbReference type="NCBI Taxonomy" id="361100"/>
    <lineage>
        <taxon>Bacteria</taxon>
        <taxon>Bacillati</taxon>
        <taxon>Bacillota</taxon>
        <taxon>Bacilli</taxon>
        <taxon>Bacillales</taxon>
        <taxon>Bacillaceae</taxon>
        <taxon>Bacillus</taxon>
        <taxon>Bacillus cereus group</taxon>
    </lineage>
</organism>
<reference evidence="1 2" key="1">
    <citation type="journal article" date="2009" name="J. Bacteriol.">
        <title>Complete genome sequence of the extremophilic Bacillus cereus strain Q1 with industrial applications.</title>
        <authorList>
            <person name="Xiong Z."/>
            <person name="Jiang Y."/>
            <person name="Qi D."/>
            <person name="Lu H."/>
            <person name="Yang F."/>
            <person name="Yang J."/>
            <person name="Chen L."/>
            <person name="Sun L."/>
            <person name="Xu X."/>
            <person name="Xue Y."/>
            <person name="Zhu Y."/>
            <person name="Jin Q."/>
        </authorList>
    </citation>
    <scope>NUCLEOTIDE SEQUENCE [LARGE SCALE GENOMIC DNA]</scope>
    <source>
        <strain evidence="1 2">Q1</strain>
    </source>
</reference>
<dbReference type="AlphaFoldDB" id="B9IXP7"/>
<gene>
    <name evidence="1" type="ordered locus">BCQ_4040</name>
</gene>
<accession>B9IXP7</accession>
<evidence type="ECO:0000313" key="2">
    <source>
        <dbReference type="Proteomes" id="UP000000441"/>
    </source>
</evidence>
<protein>
    <submittedName>
        <fullName evidence="1">Uncharacterized protein</fullName>
    </submittedName>
</protein>